<protein>
    <recommendedName>
        <fullName evidence="1">AMMECR1 domain-containing protein</fullName>
    </recommendedName>
</protein>
<evidence type="ECO:0000259" key="1">
    <source>
        <dbReference type="PROSITE" id="PS51112"/>
    </source>
</evidence>
<dbReference type="Gene3D" id="3.30.1490.150">
    <property type="entry name" value="Hypothetical protein ph0010, domain 2"/>
    <property type="match status" value="1"/>
</dbReference>
<dbReference type="PANTHER" id="PTHR13016">
    <property type="entry name" value="AMMECR1 HOMOLOG"/>
    <property type="match status" value="1"/>
</dbReference>
<dbReference type="Pfam" id="PF01871">
    <property type="entry name" value="AMMECR1"/>
    <property type="match status" value="1"/>
</dbReference>
<organism evidence="2 3">
    <name type="scientific">Rubroshorea leprosula</name>
    <dbReference type="NCBI Taxonomy" id="152421"/>
    <lineage>
        <taxon>Eukaryota</taxon>
        <taxon>Viridiplantae</taxon>
        <taxon>Streptophyta</taxon>
        <taxon>Embryophyta</taxon>
        <taxon>Tracheophyta</taxon>
        <taxon>Spermatophyta</taxon>
        <taxon>Magnoliopsida</taxon>
        <taxon>eudicotyledons</taxon>
        <taxon>Gunneridae</taxon>
        <taxon>Pentapetalae</taxon>
        <taxon>rosids</taxon>
        <taxon>malvids</taxon>
        <taxon>Malvales</taxon>
        <taxon>Dipterocarpaceae</taxon>
        <taxon>Rubroshorea</taxon>
    </lineage>
</organism>
<proteinExistence type="predicted"/>
<evidence type="ECO:0000313" key="2">
    <source>
        <dbReference type="EMBL" id="GKU91531.1"/>
    </source>
</evidence>
<dbReference type="SUPFAM" id="SSF143447">
    <property type="entry name" value="AMMECR1-like"/>
    <property type="match status" value="1"/>
</dbReference>
<dbReference type="AlphaFoldDB" id="A0AAV5HZQ7"/>
<dbReference type="PANTHER" id="PTHR13016:SF0">
    <property type="entry name" value="AMME SYNDROME CANDIDATE GENE 1 PROTEIN"/>
    <property type="match status" value="1"/>
</dbReference>
<evidence type="ECO:0000313" key="3">
    <source>
        <dbReference type="Proteomes" id="UP001054252"/>
    </source>
</evidence>
<sequence length="82" mass="9186">MRLRATYLPEVAAHEGWTKVEAIESLMRKAGYDGAITEALRESVNLTRYQSTIFTMPYSDYISYIKATRGVAPSFAGAKLNH</sequence>
<dbReference type="EMBL" id="BPVZ01000005">
    <property type="protein sequence ID" value="GKU91531.1"/>
    <property type="molecule type" value="Genomic_DNA"/>
</dbReference>
<reference evidence="2 3" key="1">
    <citation type="journal article" date="2021" name="Commun. Biol.">
        <title>The genome of Shorea leprosula (Dipterocarpaceae) highlights the ecological relevance of drought in aseasonal tropical rainforests.</title>
        <authorList>
            <person name="Ng K.K.S."/>
            <person name="Kobayashi M.J."/>
            <person name="Fawcett J.A."/>
            <person name="Hatakeyama M."/>
            <person name="Paape T."/>
            <person name="Ng C.H."/>
            <person name="Ang C.C."/>
            <person name="Tnah L.H."/>
            <person name="Lee C.T."/>
            <person name="Nishiyama T."/>
            <person name="Sese J."/>
            <person name="O'Brien M.J."/>
            <person name="Copetti D."/>
            <person name="Mohd Noor M.I."/>
            <person name="Ong R.C."/>
            <person name="Putra M."/>
            <person name="Sireger I.Z."/>
            <person name="Indrioko S."/>
            <person name="Kosugi Y."/>
            <person name="Izuno A."/>
            <person name="Isagi Y."/>
            <person name="Lee S.L."/>
            <person name="Shimizu K.K."/>
        </authorList>
    </citation>
    <scope>NUCLEOTIDE SEQUENCE [LARGE SCALE GENOMIC DNA]</scope>
    <source>
        <strain evidence="2">214</strain>
    </source>
</reference>
<dbReference type="PROSITE" id="PS51112">
    <property type="entry name" value="AMMECR1"/>
    <property type="match status" value="1"/>
</dbReference>
<keyword evidence="3" id="KW-1185">Reference proteome</keyword>
<dbReference type="InterPro" id="IPR023473">
    <property type="entry name" value="AMMECR1"/>
</dbReference>
<dbReference type="Proteomes" id="UP001054252">
    <property type="component" value="Unassembled WGS sequence"/>
</dbReference>
<comment type="caution">
    <text evidence="2">The sequence shown here is derived from an EMBL/GenBank/DDBJ whole genome shotgun (WGS) entry which is preliminary data.</text>
</comment>
<name>A0AAV5HZQ7_9ROSI</name>
<dbReference type="InterPro" id="IPR036071">
    <property type="entry name" value="AMMECR1_dom_sf"/>
</dbReference>
<feature type="domain" description="AMMECR1" evidence="1">
    <location>
        <begin position="1"/>
        <end position="65"/>
    </location>
</feature>
<gene>
    <name evidence="2" type="ORF">SLEP1_g5395</name>
</gene>
<accession>A0AAV5HZQ7</accession>
<dbReference type="InterPro" id="IPR002733">
    <property type="entry name" value="AMMECR1_domain"/>
</dbReference>